<keyword evidence="7" id="KW-1185">Reference proteome</keyword>
<dbReference type="OrthoDB" id="2020362at2759"/>
<feature type="domain" description="Alliinase C-terminal" evidence="5">
    <location>
        <begin position="88"/>
        <end position="445"/>
    </location>
</feature>
<comment type="cofactor">
    <cofactor evidence="1">
        <name>pyridoxal 5'-phosphate</name>
        <dbReference type="ChEBI" id="CHEBI:597326"/>
    </cofactor>
</comment>
<proteinExistence type="inferred from homology"/>
<evidence type="ECO:0000313" key="7">
    <source>
        <dbReference type="Proteomes" id="UP000663760"/>
    </source>
</evidence>
<sequence length="448" mass="49343">MAKKATVSGVRSERKGSGSICGHRMPAPLTYVAAAIALLSLTSNIVIFYKFQREGAMTLGHGVSGSNSHLLSEVEGKTPSTDTDSVVINLDHGDPTMFEPFWRATGERGIVVVPGWQTMSYFSRADGLCWFMEPKLAGEIIRLHRLVGNARTEGRHIVVGTGSTQLFQAALYALSSPDALEPVSVVSAAPFYSSYPAVTDFLRSGLYRWAGDARSFNGDGPYIELVCSPNNPDGFVMEAVVNKEEGKTIHDLAYYWPQYAPITGASSHDIMLFTFSKITGHAGTRIGWALVKDRDVAEKMTKFIELNTIGVSKDSQLRAARILGAVSDGYELDGHRRHGRIFVFGRRLMAERWDRLREAVRITGSFSVPEYPSADCNFTGESTPLLPAFAWLRCEKEGVDDCRGFLRSRGILTRSGKLFGSGPDYVRVSMLDRDDKFNLFIQRLLSAA</sequence>
<gene>
    <name evidence="6" type="ORF">SI8410_09012921</name>
</gene>
<evidence type="ECO:0000256" key="4">
    <source>
        <dbReference type="SAM" id="Phobius"/>
    </source>
</evidence>
<dbReference type="CDD" id="cd00609">
    <property type="entry name" value="AAT_like"/>
    <property type="match status" value="1"/>
</dbReference>
<accession>A0A7I8KWQ4</accession>
<dbReference type="InterPro" id="IPR015424">
    <property type="entry name" value="PyrdxlP-dep_Trfase"/>
</dbReference>
<dbReference type="PANTHER" id="PTHR43795:SF22">
    <property type="entry name" value="TRYPTOPHAN AMINOTRANSFERASE-RELATED PROTEIN 2"/>
    <property type="match status" value="1"/>
</dbReference>
<dbReference type="Gene3D" id="3.90.1150.10">
    <property type="entry name" value="Aspartate Aminotransferase, domain 1"/>
    <property type="match status" value="1"/>
</dbReference>
<evidence type="ECO:0000313" key="6">
    <source>
        <dbReference type="EMBL" id="CAA7402243.1"/>
    </source>
</evidence>
<dbReference type="GO" id="GO:0006520">
    <property type="term" value="P:amino acid metabolic process"/>
    <property type="evidence" value="ECO:0007669"/>
    <property type="project" value="TreeGrafter"/>
</dbReference>
<dbReference type="Proteomes" id="UP000663760">
    <property type="component" value="Chromosome 9"/>
</dbReference>
<name>A0A7I8KWQ4_SPIIN</name>
<keyword evidence="3" id="KW-0663">Pyridoxal phosphate</keyword>
<dbReference type="InterPro" id="IPR015421">
    <property type="entry name" value="PyrdxlP-dep_Trfase_major"/>
</dbReference>
<keyword evidence="4" id="KW-1133">Transmembrane helix</keyword>
<dbReference type="Gene3D" id="2.10.25.30">
    <property type="entry name" value="EGF-like, alliinase"/>
    <property type="match status" value="1"/>
</dbReference>
<dbReference type="InterPro" id="IPR006948">
    <property type="entry name" value="Alliinase_C"/>
</dbReference>
<dbReference type="InterPro" id="IPR037029">
    <property type="entry name" value="Alliinase_N_sf"/>
</dbReference>
<keyword evidence="4" id="KW-0472">Membrane</keyword>
<organism evidence="6 7">
    <name type="scientific">Spirodela intermedia</name>
    <name type="common">Intermediate duckweed</name>
    <dbReference type="NCBI Taxonomy" id="51605"/>
    <lineage>
        <taxon>Eukaryota</taxon>
        <taxon>Viridiplantae</taxon>
        <taxon>Streptophyta</taxon>
        <taxon>Embryophyta</taxon>
        <taxon>Tracheophyta</taxon>
        <taxon>Spermatophyta</taxon>
        <taxon>Magnoliopsida</taxon>
        <taxon>Liliopsida</taxon>
        <taxon>Araceae</taxon>
        <taxon>Lemnoideae</taxon>
        <taxon>Spirodela</taxon>
    </lineage>
</organism>
<dbReference type="InterPro" id="IPR050478">
    <property type="entry name" value="Ethylene_sulfur-biosynth"/>
</dbReference>
<dbReference type="Pfam" id="PF04864">
    <property type="entry name" value="Alliinase_C"/>
    <property type="match status" value="1"/>
</dbReference>
<dbReference type="PANTHER" id="PTHR43795">
    <property type="entry name" value="BIFUNCTIONAL ASPARTATE AMINOTRANSFERASE AND GLUTAMATE/ASPARTATE-PREPHENATE AMINOTRANSFERASE-RELATED"/>
    <property type="match status" value="1"/>
</dbReference>
<evidence type="ECO:0000259" key="5">
    <source>
        <dbReference type="Pfam" id="PF04864"/>
    </source>
</evidence>
<evidence type="ECO:0000256" key="2">
    <source>
        <dbReference type="ARBA" id="ARBA00006312"/>
    </source>
</evidence>
<dbReference type="Gene3D" id="3.40.640.10">
    <property type="entry name" value="Type I PLP-dependent aspartate aminotransferase-like (Major domain)"/>
    <property type="match status" value="1"/>
</dbReference>
<evidence type="ECO:0000256" key="3">
    <source>
        <dbReference type="ARBA" id="ARBA00022898"/>
    </source>
</evidence>
<evidence type="ECO:0000256" key="1">
    <source>
        <dbReference type="ARBA" id="ARBA00001933"/>
    </source>
</evidence>
<dbReference type="GO" id="GO:0008483">
    <property type="term" value="F:transaminase activity"/>
    <property type="evidence" value="ECO:0007669"/>
    <property type="project" value="TreeGrafter"/>
</dbReference>
<dbReference type="SUPFAM" id="SSF53383">
    <property type="entry name" value="PLP-dependent transferases"/>
    <property type="match status" value="1"/>
</dbReference>
<dbReference type="InterPro" id="IPR015422">
    <property type="entry name" value="PyrdxlP-dep_Trfase_small"/>
</dbReference>
<feature type="transmembrane region" description="Helical" evidence="4">
    <location>
        <begin position="29"/>
        <end position="49"/>
    </location>
</feature>
<dbReference type="GO" id="GO:0016846">
    <property type="term" value="F:carbon-sulfur lyase activity"/>
    <property type="evidence" value="ECO:0007669"/>
    <property type="project" value="InterPro"/>
</dbReference>
<protein>
    <recommendedName>
        <fullName evidence="5">Alliinase C-terminal domain-containing protein</fullName>
    </recommendedName>
</protein>
<keyword evidence="4" id="KW-0812">Transmembrane</keyword>
<dbReference type="AlphaFoldDB" id="A0A7I8KWQ4"/>
<reference evidence="6" key="1">
    <citation type="submission" date="2020-02" db="EMBL/GenBank/DDBJ databases">
        <authorList>
            <person name="Scholz U."/>
            <person name="Mascher M."/>
            <person name="Fiebig A."/>
        </authorList>
    </citation>
    <scope>NUCLEOTIDE SEQUENCE</scope>
</reference>
<comment type="similarity">
    <text evidence="2">Belongs to the alliinase family.</text>
</comment>
<dbReference type="EMBL" id="LR746272">
    <property type="protein sequence ID" value="CAA7402243.1"/>
    <property type="molecule type" value="Genomic_DNA"/>
</dbReference>